<sequence>MFWNTDSAHYVLQAPPHAMNWSVGQIGERAPGRFPPEEPAGIVQSPHAVVTPRSLYLQQLHDRLGEQAVINVTTPAQRQGRLWDELAARRGE</sequence>
<evidence type="ECO:0000313" key="1">
    <source>
        <dbReference type="EMBL" id="MEA5666247.1"/>
    </source>
</evidence>
<organism evidence="1 2">
    <name type="scientific">Stenotrophomonas capsici</name>
    <dbReference type="NCBI Taxonomy" id="3110230"/>
    <lineage>
        <taxon>Bacteria</taxon>
        <taxon>Pseudomonadati</taxon>
        <taxon>Pseudomonadota</taxon>
        <taxon>Gammaproteobacteria</taxon>
        <taxon>Lysobacterales</taxon>
        <taxon>Lysobacteraceae</taxon>
        <taxon>Stenotrophomonas</taxon>
    </lineage>
</organism>
<name>A0ABU5UYT4_9GAMM</name>
<keyword evidence="2" id="KW-1185">Reference proteome</keyword>
<reference evidence="1 2" key="1">
    <citation type="submission" date="2023-12" db="EMBL/GenBank/DDBJ databases">
        <title>Stenotrophomonas guangdongensis sp. nov., isolated from wilted pepper plants (Capsicum annuum).</title>
        <authorList>
            <person name="Qiu M."/>
            <person name="Li Y."/>
            <person name="Liu Q."/>
            <person name="Zhang X."/>
            <person name="Huang Y."/>
            <person name="Guo R."/>
            <person name="Hu M."/>
            <person name="Zhou J."/>
            <person name="Zhou X."/>
        </authorList>
    </citation>
    <scope>NUCLEOTIDE SEQUENCE [LARGE SCALE GENOMIC DNA]</scope>
    <source>
        <strain evidence="1 2">MH1</strain>
    </source>
</reference>
<dbReference type="EMBL" id="JAYFUH010000049">
    <property type="protein sequence ID" value="MEA5666247.1"/>
    <property type="molecule type" value="Genomic_DNA"/>
</dbReference>
<comment type="caution">
    <text evidence="1">The sequence shown here is derived from an EMBL/GenBank/DDBJ whole genome shotgun (WGS) entry which is preliminary data.</text>
</comment>
<gene>
    <name evidence="1" type="ORF">VA603_01670</name>
</gene>
<protein>
    <submittedName>
        <fullName evidence="1">Uncharacterized protein</fullName>
    </submittedName>
</protein>
<accession>A0ABU5UYT4</accession>
<proteinExistence type="predicted"/>
<dbReference type="RefSeq" id="WP_132862381.1">
    <property type="nucleotide sequence ID" value="NZ_JAYFUH010000049.1"/>
</dbReference>
<dbReference type="Proteomes" id="UP001301653">
    <property type="component" value="Unassembled WGS sequence"/>
</dbReference>
<evidence type="ECO:0000313" key="2">
    <source>
        <dbReference type="Proteomes" id="UP001301653"/>
    </source>
</evidence>